<dbReference type="GO" id="GO:0005737">
    <property type="term" value="C:cytoplasm"/>
    <property type="evidence" value="ECO:0007669"/>
    <property type="project" value="TreeGrafter"/>
</dbReference>
<dbReference type="Gene3D" id="3.40.50.1360">
    <property type="match status" value="1"/>
</dbReference>
<accession>A0AA96RFH3</accession>
<name>A0AA96RFH3_9BACL</name>
<dbReference type="AlphaFoldDB" id="A0AA96RFH3"/>
<organism evidence="3 4">
    <name type="scientific">Paenibacillus aurantius</name>
    <dbReference type="NCBI Taxonomy" id="2918900"/>
    <lineage>
        <taxon>Bacteria</taxon>
        <taxon>Bacillati</taxon>
        <taxon>Bacillota</taxon>
        <taxon>Bacilli</taxon>
        <taxon>Bacillales</taxon>
        <taxon>Paenibacillaceae</taxon>
        <taxon>Paenibacillus</taxon>
    </lineage>
</organism>
<keyword evidence="4" id="KW-1185">Reference proteome</keyword>
<dbReference type="GO" id="GO:0006043">
    <property type="term" value="P:glucosamine catabolic process"/>
    <property type="evidence" value="ECO:0007669"/>
    <property type="project" value="TreeGrafter"/>
</dbReference>
<dbReference type="Proteomes" id="UP001305702">
    <property type="component" value="Chromosome"/>
</dbReference>
<dbReference type="InterPro" id="IPR004547">
    <property type="entry name" value="Glucosamine6P_isomerase"/>
</dbReference>
<dbReference type="SUPFAM" id="SSF100950">
    <property type="entry name" value="NagB/RpiA/CoA transferase-like"/>
    <property type="match status" value="1"/>
</dbReference>
<gene>
    <name evidence="3" type="ORF">MJA45_27220</name>
</gene>
<dbReference type="GO" id="GO:0004342">
    <property type="term" value="F:glucosamine-6-phosphate deaminase activity"/>
    <property type="evidence" value="ECO:0007669"/>
    <property type="project" value="InterPro"/>
</dbReference>
<dbReference type="GO" id="GO:0042802">
    <property type="term" value="F:identical protein binding"/>
    <property type="evidence" value="ECO:0007669"/>
    <property type="project" value="TreeGrafter"/>
</dbReference>
<feature type="domain" description="Glucosamine/galactosamine-6-phosphate isomerase" evidence="2">
    <location>
        <begin position="8"/>
        <end position="226"/>
    </location>
</feature>
<dbReference type="InterPro" id="IPR006148">
    <property type="entry name" value="Glc/Gal-6P_isomerase"/>
</dbReference>
<reference evidence="3 4" key="1">
    <citation type="submission" date="2022-02" db="EMBL/GenBank/DDBJ databases">
        <title>Paenibacillus sp. MBLB1776 Whole Genome Shotgun Sequencing.</title>
        <authorList>
            <person name="Hwang C.Y."/>
            <person name="Cho E.-S."/>
            <person name="Seo M.-J."/>
        </authorList>
    </citation>
    <scope>NUCLEOTIDE SEQUENCE [LARGE SCALE GENOMIC DNA]</scope>
    <source>
        <strain evidence="3 4">MBLB1776</strain>
    </source>
</reference>
<dbReference type="PANTHER" id="PTHR11280:SF6">
    <property type="entry name" value="GLUCOSAMINE-6-PHOSPHATE ISOMERASE NAGB"/>
    <property type="match status" value="1"/>
</dbReference>
<dbReference type="GO" id="GO:0006046">
    <property type="term" value="P:N-acetylglucosamine catabolic process"/>
    <property type="evidence" value="ECO:0007669"/>
    <property type="project" value="TreeGrafter"/>
</dbReference>
<dbReference type="KEGG" id="paun:MJA45_27220"/>
<protein>
    <submittedName>
        <fullName evidence="3">Glucosamine-6-phosphate deaminase</fullName>
    </submittedName>
</protein>
<evidence type="ECO:0000256" key="1">
    <source>
        <dbReference type="ARBA" id="ARBA00023277"/>
    </source>
</evidence>
<dbReference type="GO" id="GO:0005975">
    <property type="term" value="P:carbohydrate metabolic process"/>
    <property type="evidence" value="ECO:0007669"/>
    <property type="project" value="InterPro"/>
</dbReference>
<dbReference type="CDD" id="cd01399">
    <property type="entry name" value="GlcN6P_deaminase"/>
    <property type="match status" value="1"/>
</dbReference>
<dbReference type="InterPro" id="IPR037171">
    <property type="entry name" value="NagB/RpiA_transferase-like"/>
</dbReference>
<sequence length="249" mass="27699">MKIHVAQTAEGLGREAAGRAEEILNACIGKQGYARIVLSTGASQFTFLQALQEKAIDWSKVEMFHLDEYVGLSESHPASFRKYLKERFLSFAPVSQAHFVNGEGDVQANLKRLGEELTRLPIDLALIGIGENAHIAFNDPPADFQTTVPYKIVDLDQDCKAQQVREGWFPSVDEVPKQAITMTVQQMMKSRVILSCVPNQVKAKAVYETLKGDRVSEHVPATILKTHPDWTLYLDRQSASLLEDSVASK</sequence>
<dbReference type="RefSeq" id="WP_315605024.1">
    <property type="nucleotide sequence ID" value="NZ_CP130318.1"/>
</dbReference>
<evidence type="ECO:0000313" key="3">
    <source>
        <dbReference type="EMBL" id="WNQ11248.1"/>
    </source>
</evidence>
<dbReference type="PANTHER" id="PTHR11280">
    <property type="entry name" value="GLUCOSAMINE-6-PHOSPHATE ISOMERASE"/>
    <property type="match status" value="1"/>
</dbReference>
<dbReference type="EMBL" id="CP130318">
    <property type="protein sequence ID" value="WNQ11248.1"/>
    <property type="molecule type" value="Genomic_DNA"/>
</dbReference>
<evidence type="ECO:0000259" key="2">
    <source>
        <dbReference type="Pfam" id="PF01182"/>
    </source>
</evidence>
<evidence type="ECO:0000313" key="4">
    <source>
        <dbReference type="Proteomes" id="UP001305702"/>
    </source>
</evidence>
<proteinExistence type="predicted"/>
<dbReference type="GO" id="GO:0019262">
    <property type="term" value="P:N-acetylneuraminate catabolic process"/>
    <property type="evidence" value="ECO:0007669"/>
    <property type="project" value="TreeGrafter"/>
</dbReference>
<dbReference type="Pfam" id="PF01182">
    <property type="entry name" value="Glucosamine_iso"/>
    <property type="match status" value="1"/>
</dbReference>
<keyword evidence="1" id="KW-0119">Carbohydrate metabolism</keyword>